<comment type="similarity">
    <text evidence="2">Belongs to the DCP1 family.</text>
</comment>
<dbReference type="PANTHER" id="PTHR16290">
    <property type="entry name" value="TRANSCRIPTION FACTOR SMIF DECAPPING ENZYME DCP1"/>
    <property type="match status" value="1"/>
</dbReference>
<organism evidence="6 7">
    <name type="scientific">Cladosporium halotolerans</name>
    <dbReference type="NCBI Taxonomy" id="1052096"/>
    <lineage>
        <taxon>Eukaryota</taxon>
        <taxon>Fungi</taxon>
        <taxon>Dikarya</taxon>
        <taxon>Ascomycota</taxon>
        <taxon>Pezizomycotina</taxon>
        <taxon>Dothideomycetes</taxon>
        <taxon>Dothideomycetidae</taxon>
        <taxon>Cladosporiales</taxon>
        <taxon>Cladosporiaceae</taxon>
        <taxon>Cladosporium</taxon>
    </lineage>
</organism>
<dbReference type="CDD" id="cd13182">
    <property type="entry name" value="EVH1-like_Dcp1"/>
    <property type="match status" value="1"/>
</dbReference>
<dbReference type="GO" id="GO:0031087">
    <property type="term" value="P:deadenylation-independent decapping of nuclear-transcribed mRNA"/>
    <property type="evidence" value="ECO:0007669"/>
    <property type="project" value="TreeGrafter"/>
</dbReference>
<evidence type="ECO:0000256" key="1">
    <source>
        <dbReference type="ARBA" id="ARBA00004496"/>
    </source>
</evidence>
<dbReference type="PANTHER" id="PTHR16290:SF0">
    <property type="entry name" value="DECAPPING PROTEIN 1, ISOFORM A"/>
    <property type="match status" value="1"/>
</dbReference>
<dbReference type="Proteomes" id="UP000803884">
    <property type="component" value="Unassembled WGS sequence"/>
</dbReference>
<protein>
    <recommendedName>
        <fullName evidence="8">PH domain-like protein</fullName>
    </recommendedName>
</protein>
<evidence type="ECO:0008006" key="8">
    <source>
        <dbReference type="Google" id="ProtNLM"/>
    </source>
</evidence>
<dbReference type="GeneID" id="96002127"/>
<sequence length="300" mass="33413">MPPKKRSTRAAQLQPQPAISDYETDTATFTDNVAAHIAPPPTRTNTELNLLVLRRYCPEVERIVQIAPFAVVYSFSPETEGWEKIGTEGTLFVCQLAGASHSRYSVIILNRKSLDNFIVELESANNVEITDSYVILQTPAEDGTLQIYGLWIFSEENVTPSTQQVVAMAIEECAMRAEEGRKHAEEAYGEAQQVPQQYGLDGFEHQAQPPMEAPQQPQQSQTIDLMHLFGRPAQQQGPAQTVPEPAPQYPQQPKFMSNPDTDFFRSSNSPVAPPQFQQPPPQPASQQNVLLDMLHSARRG</sequence>
<dbReference type="GO" id="GO:0000932">
    <property type="term" value="C:P-body"/>
    <property type="evidence" value="ECO:0007669"/>
    <property type="project" value="TreeGrafter"/>
</dbReference>
<dbReference type="GO" id="GO:0008047">
    <property type="term" value="F:enzyme activator activity"/>
    <property type="evidence" value="ECO:0007669"/>
    <property type="project" value="InterPro"/>
</dbReference>
<gene>
    <name evidence="6" type="ORF">WHR41_00683</name>
</gene>
<dbReference type="InterPro" id="IPR011993">
    <property type="entry name" value="PH-like_dom_sf"/>
</dbReference>
<comment type="subcellular location">
    <subcellularLocation>
        <location evidence="1">Cytoplasm</location>
    </subcellularLocation>
</comment>
<feature type="compositionally biased region" description="Polar residues" evidence="5">
    <location>
        <begin position="251"/>
        <end position="268"/>
    </location>
</feature>
<dbReference type="RefSeq" id="XP_069233584.1">
    <property type="nucleotide sequence ID" value="XM_069369289.1"/>
</dbReference>
<feature type="region of interest" description="Disordered" evidence="5">
    <location>
        <begin position="233"/>
        <end position="300"/>
    </location>
</feature>
<dbReference type="InterPro" id="IPR010334">
    <property type="entry name" value="Dcp1"/>
</dbReference>
<name>A0AB34L5T8_9PEZI</name>
<evidence type="ECO:0000256" key="4">
    <source>
        <dbReference type="ARBA" id="ARBA00022664"/>
    </source>
</evidence>
<dbReference type="GO" id="GO:0006397">
    <property type="term" value="P:mRNA processing"/>
    <property type="evidence" value="ECO:0007669"/>
    <property type="project" value="UniProtKB-KW"/>
</dbReference>
<evidence type="ECO:0000313" key="7">
    <source>
        <dbReference type="Proteomes" id="UP000803884"/>
    </source>
</evidence>
<dbReference type="GO" id="GO:0003729">
    <property type="term" value="F:mRNA binding"/>
    <property type="evidence" value="ECO:0007669"/>
    <property type="project" value="TreeGrafter"/>
</dbReference>
<dbReference type="EMBL" id="JAAQHG020000002">
    <property type="protein sequence ID" value="KAL1590479.1"/>
    <property type="molecule type" value="Genomic_DNA"/>
</dbReference>
<keyword evidence="7" id="KW-1185">Reference proteome</keyword>
<comment type="caution">
    <text evidence="6">The sequence shown here is derived from an EMBL/GenBank/DDBJ whole genome shotgun (WGS) entry which is preliminary data.</text>
</comment>
<proteinExistence type="inferred from homology"/>
<feature type="compositionally biased region" description="Pro residues" evidence="5">
    <location>
        <begin position="271"/>
        <end position="283"/>
    </location>
</feature>
<dbReference type="Gene3D" id="2.30.29.30">
    <property type="entry name" value="Pleckstrin-homology domain (PH domain)/Phosphotyrosine-binding domain (PTB)"/>
    <property type="match status" value="1"/>
</dbReference>
<evidence type="ECO:0000256" key="3">
    <source>
        <dbReference type="ARBA" id="ARBA00022490"/>
    </source>
</evidence>
<dbReference type="GO" id="GO:0000290">
    <property type="term" value="P:deadenylation-dependent decapping of nuclear-transcribed mRNA"/>
    <property type="evidence" value="ECO:0007669"/>
    <property type="project" value="InterPro"/>
</dbReference>
<accession>A0AB34L5T8</accession>
<evidence type="ECO:0000256" key="5">
    <source>
        <dbReference type="SAM" id="MobiDB-lite"/>
    </source>
</evidence>
<evidence type="ECO:0000256" key="2">
    <source>
        <dbReference type="ARBA" id="ARBA00008778"/>
    </source>
</evidence>
<dbReference type="SUPFAM" id="SSF50729">
    <property type="entry name" value="PH domain-like"/>
    <property type="match status" value="1"/>
</dbReference>
<dbReference type="Pfam" id="PF06058">
    <property type="entry name" value="DCP1"/>
    <property type="match status" value="1"/>
</dbReference>
<evidence type="ECO:0000313" key="6">
    <source>
        <dbReference type="EMBL" id="KAL1590479.1"/>
    </source>
</evidence>
<keyword evidence="4" id="KW-0507">mRNA processing</keyword>
<dbReference type="AlphaFoldDB" id="A0AB34L5T8"/>
<keyword evidence="3" id="KW-0963">Cytoplasm</keyword>
<reference evidence="6 7" key="1">
    <citation type="journal article" date="2020" name="Microbiol. Resour. Announc.">
        <title>Draft Genome Sequence of a Cladosporium Species Isolated from the Mesophotic Ascidian Didemnum maculosum.</title>
        <authorList>
            <person name="Gioti A."/>
            <person name="Siaperas R."/>
            <person name="Nikolaivits E."/>
            <person name="Le Goff G."/>
            <person name="Ouazzani J."/>
            <person name="Kotoulas G."/>
            <person name="Topakas E."/>
        </authorList>
    </citation>
    <scope>NUCLEOTIDE SEQUENCE [LARGE SCALE GENOMIC DNA]</scope>
    <source>
        <strain evidence="6 7">TM138-S3</strain>
    </source>
</reference>